<accession>A0A1I1YUR7</accession>
<dbReference type="RefSeq" id="WP_052736944.1">
    <property type="nucleotide sequence ID" value="NZ_FONN01000001.1"/>
</dbReference>
<dbReference type="Gene3D" id="3.40.50.1220">
    <property type="entry name" value="TPP-binding domain"/>
    <property type="match status" value="1"/>
</dbReference>
<comment type="caution">
    <text evidence="2">Lacks conserved residue(s) required for the propagation of feature annotation.</text>
</comment>
<dbReference type="GO" id="GO:0070403">
    <property type="term" value="F:NAD+ binding"/>
    <property type="evidence" value="ECO:0007669"/>
    <property type="project" value="TreeGrafter"/>
</dbReference>
<evidence type="ECO:0000259" key="4">
    <source>
        <dbReference type="PROSITE" id="PS50305"/>
    </source>
</evidence>
<feature type="domain" description="Deacetylase sirtuin-type" evidence="4">
    <location>
        <begin position="1"/>
        <end position="261"/>
    </location>
</feature>
<dbReference type="OrthoDB" id="9800582at2"/>
<keyword evidence="2" id="KW-0862">Zinc</keyword>
<keyword evidence="6" id="KW-1185">Reference proteome</keyword>
<dbReference type="PANTHER" id="PTHR11085">
    <property type="entry name" value="NAD-DEPENDENT PROTEIN DEACYLASE SIRTUIN-5, MITOCHONDRIAL-RELATED"/>
    <property type="match status" value="1"/>
</dbReference>
<keyword evidence="2" id="KW-0479">Metal-binding</keyword>
<evidence type="ECO:0000256" key="3">
    <source>
        <dbReference type="SAM" id="Phobius"/>
    </source>
</evidence>
<keyword evidence="3" id="KW-0812">Transmembrane</keyword>
<keyword evidence="3" id="KW-0472">Membrane</keyword>
<dbReference type="EMBL" id="FONN01000001">
    <property type="protein sequence ID" value="SFE23354.1"/>
    <property type="molecule type" value="Genomic_DNA"/>
</dbReference>
<dbReference type="InterPro" id="IPR026590">
    <property type="entry name" value="Ssirtuin_cat_dom"/>
</dbReference>
<sequence>MDSYQTRIQKAKKAIAEAEYILLGGGAGISAAASILYSGKRFTENFAPSIRNFELHDMYMTGLSTFPAQEDKWGFWAKLIRHTRYEAGPARVYKDLYSLISEKHYFVLTTTVDSQFEMAGFSSDKVFEVQGNYGKLQCAIGCHDRIYSSEIPVMEMAESIVDYKIPLELVPKCPVCGGKMIPNIRNNKNFFQDEKFFELEALYKGFVLESMTKKRLYIGLGVDSEPLVILKQDDPIGFEQNNRNIISFHEGIHETVSALSK</sequence>
<keyword evidence="1" id="KW-0520">NAD</keyword>
<reference evidence="6" key="1">
    <citation type="submission" date="2016-10" db="EMBL/GenBank/DDBJ databases">
        <authorList>
            <person name="Varghese N."/>
            <person name="Submissions S."/>
        </authorList>
    </citation>
    <scope>NUCLEOTIDE SEQUENCE [LARGE SCALE GENOMIC DNA]</scope>
    <source>
        <strain evidence="6">CGMCC 1.10223</strain>
    </source>
</reference>
<evidence type="ECO:0000256" key="1">
    <source>
        <dbReference type="ARBA" id="ARBA00023027"/>
    </source>
</evidence>
<evidence type="ECO:0000313" key="5">
    <source>
        <dbReference type="EMBL" id="SFE23354.1"/>
    </source>
</evidence>
<name>A0A1I1YUR7_9BACL</name>
<feature type="transmembrane region" description="Helical" evidence="3">
    <location>
        <begin position="20"/>
        <end position="39"/>
    </location>
</feature>
<feature type="binding site" evidence="2">
    <location>
        <position position="173"/>
    </location>
    <ligand>
        <name>Zn(2+)</name>
        <dbReference type="ChEBI" id="CHEBI:29105"/>
    </ligand>
</feature>
<dbReference type="PROSITE" id="PS50305">
    <property type="entry name" value="SIRTUIN"/>
    <property type="match status" value="1"/>
</dbReference>
<evidence type="ECO:0000256" key="2">
    <source>
        <dbReference type="PROSITE-ProRule" id="PRU00236"/>
    </source>
</evidence>
<dbReference type="GO" id="GO:0046872">
    <property type="term" value="F:metal ion binding"/>
    <property type="evidence" value="ECO:0007669"/>
    <property type="project" value="UniProtKB-KW"/>
</dbReference>
<feature type="binding site" evidence="2">
    <location>
        <position position="176"/>
    </location>
    <ligand>
        <name>Zn(2+)</name>
        <dbReference type="ChEBI" id="CHEBI:29105"/>
    </ligand>
</feature>
<dbReference type="PANTHER" id="PTHR11085:SF10">
    <property type="entry name" value="NAD-DEPENDENT PROTEIN DEACYLASE SIRTUIN-5, MITOCHONDRIAL-RELATED"/>
    <property type="match status" value="1"/>
</dbReference>
<dbReference type="InterPro" id="IPR050134">
    <property type="entry name" value="NAD-dep_sirtuin_deacylases"/>
</dbReference>
<dbReference type="SUPFAM" id="SSF52467">
    <property type="entry name" value="DHS-like NAD/FAD-binding domain"/>
    <property type="match status" value="1"/>
</dbReference>
<proteinExistence type="predicted"/>
<dbReference type="AlphaFoldDB" id="A0A1I1YUR7"/>
<dbReference type="Proteomes" id="UP000183410">
    <property type="component" value="Unassembled WGS sequence"/>
</dbReference>
<organism evidence="5 6">
    <name type="scientific">Paenibacillus algorifonticola</name>
    <dbReference type="NCBI Taxonomy" id="684063"/>
    <lineage>
        <taxon>Bacteria</taxon>
        <taxon>Bacillati</taxon>
        <taxon>Bacillota</taxon>
        <taxon>Bacilli</taxon>
        <taxon>Bacillales</taxon>
        <taxon>Paenibacillaceae</taxon>
        <taxon>Paenibacillus</taxon>
    </lineage>
</organism>
<keyword evidence="3" id="KW-1133">Transmembrane helix</keyword>
<dbReference type="InterPro" id="IPR029035">
    <property type="entry name" value="DHS-like_NAD/FAD-binding_dom"/>
</dbReference>
<feature type="binding site" evidence="2">
    <location>
        <position position="142"/>
    </location>
    <ligand>
        <name>Zn(2+)</name>
        <dbReference type="ChEBI" id="CHEBI:29105"/>
    </ligand>
</feature>
<gene>
    <name evidence="5" type="ORF">SAMN04487969_101805</name>
</gene>
<feature type="binding site" evidence="2">
    <location>
        <position position="138"/>
    </location>
    <ligand>
        <name>Zn(2+)</name>
        <dbReference type="ChEBI" id="CHEBI:29105"/>
    </ligand>
</feature>
<evidence type="ECO:0000313" key="6">
    <source>
        <dbReference type="Proteomes" id="UP000183410"/>
    </source>
</evidence>
<protein>
    <recommendedName>
        <fullName evidence="4">Deacetylase sirtuin-type domain-containing protein</fullName>
    </recommendedName>
</protein>
<dbReference type="GO" id="GO:0017136">
    <property type="term" value="F:histone deacetylase activity, NAD-dependent"/>
    <property type="evidence" value="ECO:0007669"/>
    <property type="project" value="TreeGrafter"/>
</dbReference>